<comment type="subcellular location">
    <subcellularLocation>
        <location evidence="2">Nucleus</location>
    </subcellularLocation>
</comment>
<dbReference type="SUPFAM" id="SSF52540">
    <property type="entry name" value="P-loop containing nucleoside triphosphate hydrolases"/>
    <property type="match status" value="2"/>
</dbReference>
<dbReference type="InterPro" id="IPR014001">
    <property type="entry name" value="Helicase_ATP-bd"/>
</dbReference>
<comment type="similarity">
    <text evidence="4">In the C-terminal section; belongs to the SNF2/RAD54 helicase family.</text>
</comment>
<dbReference type="SMART" id="SM00490">
    <property type="entry name" value="HELICc"/>
    <property type="match status" value="1"/>
</dbReference>
<evidence type="ECO:0000259" key="19">
    <source>
        <dbReference type="PROSITE" id="PS51194"/>
    </source>
</evidence>
<proteinExistence type="inferred from homology"/>
<dbReference type="Gene3D" id="3.40.50.300">
    <property type="entry name" value="P-loop containing nucleotide triphosphate hydrolases"/>
    <property type="match status" value="1"/>
</dbReference>
<dbReference type="EC" id="1.14.11.6" evidence="5"/>
<dbReference type="InterPro" id="IPR027417">
    <property type="entry name" value="P-loop_NTPase"/>
</dbReference>
<dbReference type="GO" id="GO:0016787">
    <property type="term" value="F:hydrolase activity"/>
    <property type="evidence" value="ECO:0007669"/>
    <property type="project" value="UniProtKB-KW"/>
</dbReference>
<dbReference type="PROSITE" id="PS51194">
    <property type="entry name" value="HELICASE_CTER"/>
    <property type="match status" value="1"/>
</dbReference>
<dbReference type="GO" id="GO:0003677">
    <property type="term" value="F:DNA binding"/>
    <property type="evidence" value="ECO:0007669"/>
    <property type="project" value="UniProtKB-KW"/>
</dbReference>
<comment type="function">
    <text evidence="15">Dioxygenase that catalyzes the first step of DNA base J (beta-d-glucosyl-HOMedU) biosynthesis by converting thymine to 5-hydroxymethyluracil (HOMedU). DNA base J is a hypermodified thymidine residue found in the genome of kinetoplastid parasites, which is localized primarily to repetitive DNA, namely the telomeres, and is implicated in the regulation of antigenic variation. Probably also acts as a DNA helicase. Recognizes and binds specific regions of the genome, hydrolyzes ATP and allows the DNA base J de novo synthesis. Involved in initial synthesis of DNA base J, JBP1 being able to act via the basal level of DNA base J and propagate further synthesis. In contrast to JBP1, it does not specifically bind DNA base J, however it binds chromatin.</text>
</comment>
<evidence type="ECO:0000256" key="13">
    <source>
        <dbReference type="ARBA" id="ARBA00023242"/>
    </source>
</evidence>
<keyword evidence="9" id="KW-0223">Dioxygenase</keyword>
<dbReference type="Gene3D" id="3.40.50.10810">
    <property type="entry name" value="Tandem AAA-ATPase domain"/>
    <property type="match status" value="1"/>
</dbReference>
<evidence type="ECO:0000256" key="1">
    <source>
        <dbReference type="ARBA" id="ARBA00001954"/>
    </source>
</evidence>
<dbReference type="GO" id="GO:0003678">
    <property type="term" value="F:DNA helicase activity"/>
    <property type="evidence" value="ECO:0007669"/>
    <property type="project" value="UniProtKB-EC"/>
</dbReference>
<dbReference type="AlphaFoldDB" id="A0A7G2CN65"/>
<dbReference type="GO" id="GO:0070580">
    <property type="term" value="P:base J metabolic process"/>
    <property type="evidence" value="ECO:0007669"/>
    <property type="project" value="UniProtKB-ARBA"/>
</dbReference>
<dbReference type="PANTHER" id="PTHR45629">
    <property type="entry name" value="SNF2/RAD54 FAMILY MEMBER"/>
    <property type="match status" value="1"/>
</dbReference>
<evidence type="ECO:0000313" key="20">
    <source>
        <dbReference type="EMBL" id="CAD2220361.1"/>
    </source>
</evidence>
<evidence type="ECO:0000313" key="21">
    <source>
        <dbReference type="Proteomes" id="UP000515908"/>
    </source>
</evidence>
<evidence type="ECO:0000256" key="7">
    <source>
        <dbReference type="ARBA" id="ARBA00022723"/>
    </source>
</evidence>
<dbReference type="GO" id="GO:0015616">
    <property type="term" value="F:DNA translocase activity"/>
    <property type="evidence" value="ECO:0007669"/>
    <property type="project" value="TreeGrafter"/>
</dbReference>
<evidence type="ECO:0000256" key="3">
    <source>
        <dbReference type="ARBA" id="ARBA00005360"/>
    </source>
</evidence>
<evidence type="ECO:0000256" key="11">
    <source>
        <dbReference type="ARBA" id="ARBA00023004"/>
    </source>
</evidence>
<feature type="domain" description="Helicase C-terminal" evidence="19">
    <location>
        <begin position="578"/>
        <end position="744"/>
    </location>
</feature>
<dbReference type="Pfam" id="PF00176">
    <property type="entry name" value="SNF2-rel_dom"/>
    <property type="match status" value="1"/>
</dbReference>
<evidence type="ECO:0000256" key="17">
    <source>
        <dbReference type="ARBA" id="ARBA00048837"/>
    </source>
</evidence>
<reference evidence="20 21" key="1">
    <citation type="submission" date="2020-08" db="EMBL/GenBank/DDBJ databases">
        <authorList>
            <person name="Newling K."/>
            <person name="Davey J."/>
            <person name="Forrester S."/>
        </authorList>
    </citation>
    <scope>NUCLEOTIDE SEQUENCE [LARGE SCALE GENOMIC DNA]</scope>
    <source>
        <strain evidence="21">Crithidia deanei Carvalho (ATCC PRA-265)</strain>
    </source>
</reference>
<evidence type="ECO:0000256" key="16">
    <source>
        <dbReference type="ARBA" id="ARBA00047995"/>
    </source>
</evidence>
<dbReference type="EMBL" id="LR877161">
    <property type="protein sequence ID" value="CAD2220361.1"/>
    <property type="molecule type" value="Genomic_DNA"/>
</dbReference>
<dbReference type="VEuPathDB" id="TriTrypDB:ADEAN_000787600"/>
<dbReference type="CDD" id="cd18793">
    <property type="entry name" value="SF2_C_SNF"/>
    <property type="match status" value="1"/>
</dbReference>
<evidence type="ECO:0000256" key="12">
    <source>
        <dbReference type="ARBA" id="ARBA00023125"/>
    </source>
</evidence>
<dbReference type="GO" id="GO:0007131">
    <property type="term" value="P:reciprocal meiotic recombination"/>
    <property type="evidence" value="ECO:0007669"/>
    <property type="project" value="TreeGrafter"/>
</dbReference>
<comment type="catalytic activity">
    <reaction evidence="17">
        <text>thymine + 2-oxoglutarate + O2 = 5-hydroxymethyluracil + succinate + CO2</text>
        <dbReference type="Rhea" id="RHEA:10316"/>
        <dbReference type="ChEBI" id="CHEBI:15379"/>
        <dbReference type="ChEBI" id="CHEBI:16526"/>
        <dbReference type="ChEBI" id="CHEBI:16810"/>
        <dbReference type="ChEBI" id="CHEBI:16964"/>
        <dbReference type="ChEBI" id="CHEBI:17821"/>
        <dbReference type="ChEBI" id="CHEBI:30031"/>
        <dbReference type="EC" id="1.14.11.6"/>
    </reaction>
</comment>
<evidence type="ECO:0000256" key="2">
    <source>
        <dbReference type="ARBA" id="ARBA00004123"/>
    </source>
</evidence>
<evidence type="ECO:0000256" key="10">
    <source>
        <dbReference type="ARBA" id="ARBA00023002"/>
    </source>
</evidence>
<gene>
    <name evidence="20" type="ORF">ADEAN_000787600</name>
</gene>
<dbReference type="InterPro" id="IPR038718">
    <property type="entry name" value="SNF2-like_sf"/>
</dbReference>
<dbReference type="Proteomes" id="UP000515908">
    <property type="component" value="Chromosome 17"/>
</dbReference>
<keyword evidence="10" id="KW-0560">Oxidoreductase</keyword>
<comment type="similarity">
    <text evidence="3">In the N-terminal section; belongs to the TET family. JBP2 subfamily.</text>
</comment>
<dbReference type="PROSITE" id="PS51192">
    <property type="entry name" value="HELICASE_ATP_BIND_1"/>
    <property type="match status" value="1"/>
</dbReference>
<dbReference type="InterPro" id="IPR000330">
    <property type="entry name" value="SNF2_N"/>
</dbReference>
<dbReference type="Pfam" id="PF00271">
    <property type="entry name" value="Helicase_C"/>
    <property type="match status" value="1"/>
</dbReference>
<comment type="cofactor">
    <cofactor evidence="1">
        <name>Fe(2+)</name>
        <dbReference type="ChEBI" id="CHEBI:29033"/>
    </cofactor>
</comment>
<dbReference type="PANTHER" id="PTHR45629:SF7">
    <property type="entry name" value="DNA EXCISION REPAIR PROTEIN ERCC-6-RELATED"/>
    <property type="match status" value="1"/>
</dbReference>
<dbReference type="InterPro" id="IPR049730">
    <property type="entry name" value="SNF2/RAD54-like_C"/>
</dbReference>
<evidence type="ECO:0000256" key="4">
    <source>
        <dbReference type="ARBA" id="ARBA00009722"/>
    </source>
</evidence>
<evidence type="ECO:0000256" key="9">
    <source>
        <dbReference type="ARBA" id="ARBA00022964"/>
    </source>
</evidence>
<dbReference type="GO" id="GO:0046872">
    <property type="term" value="F:metal ion binding"/>
    <property type="evidence" value="ECO:0007669"/>
    <property type="project" value="UniProtKB-KW"/>
</dbReference>
<dbReference type="CDD" id="cd17919">
    <property type="entry name" value="DEXHc_Snf"/>
    <property type="match status" value="1"/>
</dbReference>
<keyword evidence="11" id="KW-0408">Iron</keyword>
<evidence type="ECO:0000256" key="5">
    <source>
        <dbReference type="ARBA" id="ARBA00012263"/>
    </source>
</evidence>
<dbReference type="InterPro" id="IPR001650">
    <property type="entry name" value="Helicase_C-like"/>
</dbReference>
<keyword evidence="20" id="KW-0067">ATP-binding</keyword>
<comment type="catalytic activity">
    <reaction evidence="16">
        <text>ATP + H2O = ADP + phosphate + H(+)</text>
        <dbReference type="Rhea" id="RHEA:13065"/>
        <dbReference type="ChEBI" id="CHEBI:15377"/>
        <dbReference type="ChEBI" id="CHEBI:15378"/>
        <dbReference type="ChEBI" id="CHEBI:30616"/>
        <dbReference type="ChEBI" id="CHEBI:43474"/>
        <dbReference type="ChEBI" id="CHEBI:456216"/>
        <dbReference type="EC" id="3.6.4.12"/>
    </reaction>
</comment>
<feature type="domain" description="Helicase ATP-binding" evidence="18">
    <location>
        <begin position="237"/>
        <end position="413"/>
    </location>
</feature>
<organism evidence="20 21">
    <name type="scientific">Angomonas deanei</name>
    <dbReference type="NCBI Taxonomy" id="59799"/>
    <lineage>
        <taxon>Eukaryota</taxon>
        <taxon>Discoba</taxon>
        <taxon>Euglenozoa</taxon>
        <taxon>Kinetoplastea</taxon>
        <taxon>Metakinetoplastina</taxon>
        <taxon>Trypanosomatida</taxon>
        <taxon>Trypanosomatidae</taxon>
        <taxon>Strigomonadinae</taxon>
        <taxon>Angomonas</taxon>
    </lineage>
</organism>
<evidence type="ECO:0000256" key="8">
    <source>
        <dbReference type="ARBA" id="ARBA00022801"/>
    </source>
</evidence>
<dbReference type="GO" id="GO:0000724">
    <property type="term" value="P:double-strand break repair via homologous recombination"/>
    <property type="evidence" value="ECO:0007669"/>
    <property type="project" value="TreeGrafter"/>
</dbReference>
<keyword evidence="20" id="KW-0547">Nucleotide-binding</keyword>
<evidence type="ECO:0000256" key="6">
    <source>
        <dbReference type="ARBA" id="ARBA00019068"/>
    </source>
</evidence>
<dbReference type="InterPro" id="IPR050496">
    <property type="entry name" value="SNF2_RAD54_helicase_repair"/>
</dbReference>
<dbReference type="GO" id="GO:0005634">
    <property type="term" value="C:nucleus"/>
    <property type="evidence" value="ECO:0007669"/>
    <property type="project" value="UniProtKB-SubCell"/>
</dbReference>
<dbReference type="InterPro" id="IPR024779">
    <property type="entry name" value="2OGFeDO_JBP1/TET_oxygenase_dom"/>
</dbReference>
<keyword evidence="7" id="KW-0479">Metal-binding</keyword>
<sequence>MRAKTNGGQPPDTGIVGFYDYLNNPTQYKCRETQYMRQHGAEIEFGCKNLMQRLDSLYKAYAPKYHQLQEEAIAPEFRMYETVFSTITVNHNFRTAVHVDKGDFRSGLAALVVIGGAFSGCDLAVKKMKKRFPLRTGDVLFFDTSLEHGNTEVHDPEQGWERISVVCYYRTGLSSQTCQTERRRYLNRYLDGRLRQGGFTDVVNINEGDSRLAPLYVPWRLRERLASVQLAALNFASERLSKNTGSIIALTMGLGKTLVALTLCFSFLQQNPDKDILIVAPKQVIAHWRDEYEKWRSLGLFFRYFIASDGSQSQRQFFEESLNRYKMKMLTETHTEGYVFVLNSEYLQSFTSRFDKFRPSLIIVDEGHMMASKSGKLTDLLDQFGGLHVALTGTPLQNETEDLYRLVCWVNKTVRQTFSPQAFQKHSAFITQYITGKHSNLDAAARAQKILLEWMSTYVFREMEAELPPRYDYIIVCNNSVQQAKLLERIGATGETVTAATEHRPSLLTAHPICYVSYMMGRFNTDAVKREREEKKSPEEWKNLSDDRETTLEWRNSVAAGLVEPFVHASGKMTALVEIVRHAVALDQKVIIFSHYIATQDTILRVLLALKVKTLSMRSRDTYDRRQSVIDKFKATDSEHISVMVLSTKLAAFGLDFSMANHVVLFDSWWNPQVDSQAIARSYRRNQEHEVVVYRLATLPTDRSILRTQARKNALFNCIMREQEIQQTSHDSLENCEETEPDEGRKRLWSKLKNDIVLQGNIDKAVSAVYRC</sequence>
<dbReference type="GO" id="GO:0005524">
    <property type="term" value="F:ATP binding"/>
    <property type="evidence" value="ECO:0007669"/>
    <property type="project" value="InterPro"/>
</dbReference>
<dbReference type="GO" id="GO:0050341">
    <property type="term" value="F:thymine dioxygenase activity"/>
    <property type="evidence" value="ECO:0007669"/>
    <property type="project" value="UniProtKB-EC"/>
</dbReference>
<protein>
    <recommendedName>
        <fullName evidence="6">Bifunctional helicase and thymine dioxygenase JBP2</fullName>
        <ecNumber evidence="5">1.14.11.6</ecNumber>
    </recommendedName>
    <alternativeName>
        <fullName evidence="14">J-binding protein 2</fullName>
    </alternativeName>
</protein>
<keyword evidence="20" id="KW-0347">Helicase</keyword>
<evidence type="ECO:0000256" key="14">
    <source>
        <dbReference type="ARBA" id="ARBA00030614"/>
    </source>
</evidence>
<dbReference type="Pfam" id="PF12851">
    <property type="entry name" value="Tet_JBP"/>
    <property type="match status" value="1"/>
</dbReference>
<keyword evidence="8" id="KW-0378">Hydrolase</keyword>
<accession>A0A7G2CN65</accession>
<keyword evidence="21" id="KW-1185">Reference proteome</keyword>
<evidence type="ECO:0000259" key="18">
    <source>
        <dbReference type="PROSITE" id="PS51192"/>
    </source>
</evidence>
<name>A0A7G2CN65_9TRYP</name>
<evidence type="ECO:0000256" key="15">
    <source>
        <dbReference type="ARBA" id="ARBA00034466"/>
    </source>
</evidence>
<dbReference type="SMART" id="SM00487">
    <property type="entry name" value="DEXDc"/>
    <property type="match status" value="1"/>
</dbReference>
<keyword evidence="13" id="KW-0539">Nucleus</keyword>
<keyword evidence="12" id="KW-0238">DNA-binding</keyword>
<dbReference type="Gene3D" id="3.60.130.30">
    <property type="match status" value="1"/>
</dbReference>